<dbReference type="InterPro" id="IPR029063">
    <property type="entry name" value="SAM-dependent_MTases_sf"/>
</dbReference>
<comment type="function">
    <text evidence="1">Specifically methylates the adenine in position 2030 of 23S rRNA.</text>
</comment>
<evidence type="ECO:0000313" key="2">
    <source>
        <dbReference type="EMBL" id="GAA3919808.1"/>
    </source>
</evidence>
<dbReference type="EC" id="2.1.1.266" evidence="1"/>
<feature type="site" description="Interaction with substrate rRNA" evidence="1">
    <location>
        <position position="4"/>
    </location>
</feature>
<accession>A0ABP7MFB1</accession>
<feature type="binding site" evidence="1">
    <location>
        <position position="119"/>
    </location>
    <ligand>
        <name>S-adenosyl-L-methionine</name>
        <dbReference type="ChEBI" id="CHEBI:59789"/>
    </ligand>
</feature>
<keyword evidence="1" id="KW-0489">Methyltransferase</keyword>
<dbReference type="PANTHER" id="PTHR37426">
    <property type="entry name" value="RIBOSOMAL RNA LARGE SUBUNIT METHYLTRANSFERASE J"/>
    <property type="match status" value="1"/>
</dbReference>
<feature type="binding site" evidence="1">
    <location>
        <position position="167"/>
    </location>
    <ligand>
        <name>S-adenosyl-L-methionine</name>
        <dbReference type="ChEBI" id="CHEBI:59789"/>
    </ligand>
</feature>
<reference evidence="3" key="1">
    <citation type="journal article" date="2019" name="Int. J. Syst. Evol. Microbiol.">
        <title>The Global Catalogue of Microorganisms (GCM) 10K type strain sequencing project: providing services to taxonomists for standard genome sequencing and annotation.</title>
        <authorList>
            <consortium name="The Broad Institute Genomics Platform"/>
            <consortium name="The Broad Institute Genome Sequencing Center for Infectious Disease"/>
            <person name="Wu L."/>
            <person name="Ma J."/>
        </authorList>
    </citation>
    <scope>NUCLEOTIDE SEQUENCE [LARGE SCALE GENOMIC DNA]</scope>
    <source>
        <strain evidence="3">JCM 17551</strain>
    </source>
</reference>
<organism evidence="2 3">
    <name type="scientific">Litoribacillus peritrichatus</name>
    <dbReference type="NCBI Taxonomy" id="718191"/>
    <lineage>
        <taxon>Bacteria</taxon>
        <taxon>Pseudomonadati</taxon>
        <taxon>Pseudomonadota</taxon>
        <taxon>Gammaproteobacteria</taxon>
        <taxon>Oceanospirillales</taxon>
        <taxon>Oceanospirillaceae</taxon>
        <taxon>Litoribacillus</taxon>
    </lineage>
</organism>
<dbReference type="InterPro" id="IPR007473">
    <property type="entry name" value="RlmJ"/>
</dbReference>
<feature type="binding site" evidence="1">
    <location>
        <position position="42"/>
    </location>
    <ligand>
        <name>S-adenosyl-L-methionine</name>
        <dbReference type="ChEBI" id="CHEBI:59789"/>
    </ligand>
</feature>
<keyword evidence="1" id="KW-0949">S-adenosyl-L-methionine</keyword>
<feature type="binding site" evidence="1">
    <location>
        <position position="19"/>
    </location>
    <ligand>
        <name>S-adenosyl-L-methionine</name>
        <dbReference type="ChEBI" id="CHEBI:59789"/>
    </ligand>
</feature>
<keyword evidence="1" id="KW-0808">Transferase</keyword>
<feature type="binding site" evidence="1">
    <location>
        <position position="101"/>
    </location>
    <ligand>
        <name>S-adenosyl-L-methionine</name>
        <dbReference type="ChEBI" id="CHEBI:59789"/>
    </ligand>
</feature>
<sequence>MLSYRHAFHAGNHADVLKHSVLVAILDYYLKKDKPFWYVDTHSGAGMYKLDSKFAAKNAEFKTGISKLYHKDGLPQFLEMFIAQVKAANTGKRSLTYYPGSPWFAAKMLRPSDKLRLHELHPTDSQLLQDNMKSMVRKRAHVDKSDGFSGLKAIMPPPTKRSVVLIDPPFEDKSDYKTVVNTLKESVKRFSSGTFAIWYPQLSSKESKDLPEKLKRTDAKSWLHVTLSIKGEPKGKGMYGSGMFVVNPPYLLVQQLEEALPVMKAMLCDPLSGSVSLEHKGI</sequence>
<dbReference type="Pfam" id="PF04378">
    <property type="entry name" value="RsmJ"/>
    <property type="match status" value="1"/>
</dbReference>
<comment type="subunit">
    <text evidence="1">Monomer.</text>
</comment>
<comment type="caution">
    <text evidence="2">The sequence shown here is derived from an EMBL/GenBank/DDBJ whole genome shotgun (WGS) entry which is preliminary data.</text>
</comment>
<dbReference type="EMBL" id="BAABBN010000004">
    <property type="protein sequence ID" value="GAA3919808.1"/>
    <property type="molecule type" value="Genomic_DNA"/>
</dbReference>
<dbReference type="Gene3D" id="3.40.50.150">
    <property type="entry name" value="Vaccinia Virus protein VP39"/>
    <property type="match status" value="1"/>
</dbReference>
<keyword evidence="1" id="KW-0698">rRNA processing</keyword>
<comment type="catalytic activity">
    <reaction evidence="1">
        <text>adenosine(2030) in 23S rRNA + S-adenosyl-L-methionine = N(6)-methyladenosine(2030) in 23S rRNA + S-adenosyl-L-homocysteine + H(+)</text>
        <dbReference type="Rhea" id="RHEA:43736"/>
        <dbReference type="Rhea" id="RHEA-COMP:10668"/>
        <dbReference type="Rhea" id="RHEA-COMP:10669"/>
        <dbReference type="ChEBI" id="CHEBI:15378"/>
        <dbReference type="ChEBI" id="CHEBI:57856"/>
        <dbReference type="ChEBI" id="CHEBI:59789"/>
        <dbReference type="ChEBI" id="CHEBI:74411"/>
        <dbReference type="ChEBI" id="CHEBI:74449"/>
        <dbReference type="EC" id="2.1.1.266"/>
    </reaction>
</comment>
<keyword evidence="3" id="KW-1185">Reference proteome</keyword>
<name>A0ABP7MFB1_9GAMM</name>
<dbReference type="PANTHER" id="PTHR37426:SF1">
    <property type="entry name" value="RIBOSOMAL RNA LARGE SUBUNIT METHYLTRANSFERASE J"/>
    <property type="match status" value="1"/>
</dbReference>
<dbReference type="SUPFAM" id="SSF53335">
    <property type="entry name" value="S-adenosyl-L-methionine-dependent methyltransferases"/>
    <property type="match status" value="1"/>
</dbReference>
<gene>
    <name evidence="1 2" type="primary">rlmJ</name>
    <name evidence="2" type="ORF">GCM10022277_14130</name>
</gene>
<evidence type="ECO:0000313" key="3">
    <source>
        <dbReference type="Proteomes" id="UP001501565"/>
    </source>
</evidence>
<dbReference type="RefSeq" id="WP_344796910.1">
    <property type="nucleotide sequence ID" value="NZ_BAABBN010000004.1"/>
</dbReference>
<keyword evidence="1" id="KW-0694">RNA-binding</keyword>
<proteinExistence type="inferred from homology"/>
<evidence type="ECO:0000256" key="1">
    <source>
        <dbReference type="HAMAP-Rule" id="MF_00934"/>
    </source>
</evidence>
<comment type="similarity">
    <text evidence="1">Belongs to the RlmJ family.</text>
</comment>
<protein>
    <recommendedName>
        <fullName evidence="1">Ribosomal RNA large subunit methyltransferase J</fullName>
        <ecNumber evidence="1">2.1.1.266</ecNumber>
    </recommendedName>
    <alternativeName>
        <fullName evidence="1">23S rRNA (adenine(2030)-N6)-methyltransferase</fullName>
    </alternativeName>
    <alternativeName>
        <fullName evidence="1">23S rRNA m6A2030 methyltransferase</fullName>
    </alternativeName>
</protein>
<dbReference type="HAMAP" id="MF_00934">
    <property type="entry name" value="23SrRNA_methyltr_J"/>
    <property type="match status" value="1"/>
</dbReference>
<dbReference type="Proteomes" id="UP001501565">
    <property type="component" value="Unassembled WGS sequence"/>
</dbReference>
<feature type="binding site" evidence="1">
    <location>
        <begin position="146"/>
        <end position="147"/>
    </location>
    <ligand>
        <name>S-adenosyl-L-methionine</name>
        <dbReference type="ChEBI" id="CHEBI:59789"/>
    </ligand>
</feature>
<feature type="active site" description="Proton acceptor" evidence="1">
    <location>
        <position position="167"/>
    </location>
</feature>